<reference evidence="1" key="1">
    <citation type="journal article" date="2013" name="BMC Genomics">
        <title>Unscrambling butterfly oogenesis.</title>
        <authorList>
            <person name="Carter J.M."/>
            <person name="Baker S.C."/>
            <person name="Pink R."/>
            <person name="Carter D.R."/>
            <person name="Collins A."/>
            <person name="Tomlin J."/>
            <person name="Gibbs M."/>
            <person name="Breuker C.J."/>
        </authorList>
    </citation>
    <scope>NUCLEOTIDE SEQUENCE</scope>
    <source>
        <tissue evidence="1">Ovary</tissue>
    </source>
</reference>
<accession>S4P0J5</accession>
<proteinExistence type="predicted"/>
<dbReference type="AlphaFoldDB" id="S4P0J5"/>
<reference evidence="1" key="2">
    <citation type="submission" date="2013-05" db="EMBL/GenBank/DDBJ databases">
        <authorList>
            <person name="Carter J.-M."/>
            <person name="Baker S.C."/>
            <person name="Pink R."/>
            <person name="Carter D.R.F."/>
            <person name="Collins A."/>
            <person name="Tomlin J."/>
            <person name="Gibbs M."/>
            <person name="Breuker C.J."/>
        </authorList>
    </citation>
    <scope>NUCLEOTIDE SEQUENCE</scope>
    <source>
        <tissue evidence="1">Ovary</tissue>
    </source>
</reference>
<feature type="non-terminal residue" evidence="1">
    <location>
        <position position="83"/>
    </location>
</feature>
<organism evidence="1">
    <name type="scientific">Pararge aegeria</name>
    <name type="common">speckled wood butterfly</name>
    <dbReference type="NCBI Taxonomy" id="116150"/>
    <lineage>
        <taxon>Eukaryota</taxon>
        <taxon>Metazoa</taxon>
        <taxon>Ecdysozoa</taxon>
        <taxon>Arthropoda</taxon>
        <taxon>Hexapoda</taxon>
        <taxon>Insecta</taxon>
        <taxon>Pterygota</taxon>
        <taxon>Neoptera</taxon>
        <taxon>Endopterygota</taxon>
        <taxon>Lepidoptera</taxon>
        <taxon>Glossata</taxon>
        <taxon>Ditrysia</taxon>
        <taxon>Papilionoidea</taxon>
        <taxon>Nymphalidae</taxon>
        <taxon>Satyrinae</taxon>
        <taxon>Satyrini</taxon>
        <taxon>Parargina</taxon>
        <taxon>Pararge</taxon>
    </lineage>
</organism>
<protein>
    <submittedName>
        <fullName evidence="1">Uncharacterized protein</fullName>
    </submittedName>
</protein>
<dbReference type="EMBL" id="GAIX01007674">
    <property type="protein sequence ID" value="JAA84886.1"/>
    <property type="molecule type" value="Transcribed_RNA"/>
</dbReference>
<evidence type="ECO:0000313" key="1">
    <source>
        <dbReference type="EMBL" id="JAA84886.1"/>
    </source>
</evidence>
<name>S4P0J5_9NEOP</name>
<sequence>MVRAAALGSVPTRPVEDCSATMLALDCSLVTRILAVLELSQPVSALEVPRLLALRGDCSVLRHPHQRDFLANRAPLLAALDYS</sequence>